<dbReference type="SMART" id="SM00696">
    <property type="entry name" value="DM9"/>
    <property type="match status" value="2"/>
</dbReference>
<dbReference type="PANTHER" id="PTHR31649:SF1">
    <property type="entry name" value="FARNESOIC ACID O-METHYL TRANSFERASE DOMAIN-CONTAINING PROTEIN"/>
    <property type="match status" value="1"/>
</dbReference>
<dbReference type="Proteomes" id="UP000095280">
    <property type="component" value="Unplaced"/>
</dbReference>
<name>A0A1I8G878_9PLAT</name>
<organism evidence="1 2">
    <name type="scientific">Macrostomum lignano</name>
    <dbReference type="NCBI Taxonomy" id="282301"/>
    <lineage>
        <taxon>Eukaryota</taxon>
        <taxon>Metazoa</taxon>
        <taxon>Spiralia</taxon>
        <taxon>Lophotrochozoa</taxon>
        <taxon>Platyhelminthes</taxon>
        <taxon>Rhabditophora</taxon>
        <taxon>Macrostomorpha</taxon>
        <taxon>Macrostomida</taxon>
        <taxon>Macrostomidae</taxon>
        <taxon>Macrostomum</taxon>
    </lineage>
</organism>
<proteinExistence type="predicted"/>
<dbReference type="PANTHER" id="PTHR31649">
    <property type="entry name" value="AGAP009604-PA"/>
    <property type="match status" value="1"/>
</dbReference>
<accession>A0A1I8G878</accession>
<evidence type="ECO:0000313" key="1">
    <source>
        <dbReference type="Proteomes" id="UP000095280"/>
    </source>
</evidence>
<evidence type="ECO:0000313" key="2">
    <source>
        <dbReference type="WBParaSite" id="maker-uti_cns_0001099-snap-gene-0.7-mRNA-1"/>
    </source>
</evidence>
<dbReference type="Pfam" id="PF11901">
    <property type="entry name" value="DM9"/>
    <property type="match status" value="1"/>
</dbReference>
<dbReference type="AlphaFoldDB" id="A0A1I8G878"/>
<dbReference type="InterPro" id="IPR006616">
    <property type="entry name" value="DM9_repeat"/>
</dbReference>
<dbReference type="WBParaSite" id="maker-uti_cns_0001099-snap-gene-0.7-mRNA-1">
    <property type="protein sequence ID" value="maker-uti_cns_0001099-snap-gene-0.7-mRNA-1"/>
    <property type="gene ID" value="maker-uti_cns_0001099-snap-gene-0.7"/>
</dbReference>
<sequence length="189" mass="20189">PSALHKLPSNTTFVATAVTNERTRLSSAMSDVTFGTTVGVELCLSWRPASGSEIPDNAADAGGECYVIRAEHKGEWVPGKLVRGQACAYISFGGRELPVQSYQVLVHSCTDRFGIGFTWAPVRDGVLPQRALVAGSDRGSPLFVVRGKCNGEVCTGKAVLGHHRAYVPYGGEERALDSFEVLVFNCGSK</sequence>
<protein>
    <submittedName>
        <fullName evidence="2">DUF3421 domain-containing protein</fullName>
    </submittedName>
</protein>
<reference evidence="2" key="1">
    <citation type="submission" date="2016-11" db="UniProtKB">
        <authorList>
            <consortium name="WormBaseParasite"/>
        </authorList>
    </citation>
    <scope>IDENTIFICATION</scope>
</reference>
<keyword evidence="1" id="KW-1185">Reference proteome</keyword>